<evidence type="ECO:0000313" key="2">
    <source>
        <dbReference type="EnsemblMetazoa" id="AMEC010728-PA"/>
    </source>
</evidence>
<name>A0A182TYP5_9DIPT</name>
<proteinExistence type="predicted"/>
<keyword evidence="3" id="KW-1185">Reference proteome</keyword>
<feature type="compositionally biased region" description="Low complexity" evidence="1">
    <location>
        <begin position="216"/>
        <end position="245"/>
    </location>
</feature>
<evidence type="ECO:0000256" key="1">
    <source>
        <dbReference type="SAM" id="MobiDB-lite"/>
    </source>
</evidence>
<organism evidence="2 3">
    <name type="scientific">Anopheles melas</name>
    <dbReference type="NCBI Taxonomy" id="34690"/>
    <lineage>
        <taxon>Eukaryota</taxon>
        <taxon>Metazoa</taxon>
        <taxon>Ecdysozoa</taxon>
        <taxon>Arthropoda</taxon>
        <taxon>Hexapoda</taxon>
        <taxon>Insecta</taxon>
        <taxon>Pterygota</taxon>
        <taxon>Neoptera</taxon>
        <taxon>Endopterygota</taxon>
        <taxon>Diptera</taxon>
        <taxon>Nematocera</taxon>
        <taxon>Culicoidea</taxon>
        <taxon>Culicidae</taxon>
        <taxon>Anophelinae</taxon>
        <taxon>Anopheles</taxon>
    </lineage>
</organism>
<protein>
    <submittedName>
        <fullName evidence="2">Uncharacterized protein</fullName>
    </submittedName>
</protein>
<dbReference type="Proteomes" id="UP000075902">
    <property type="component" value="Unassembled WGS sequence"/>
</dbReference>
<feature type="region of interest" description="Disordered" evidence="1">
    <location>
        <begin position="210"/>
        <end position="245"/>
    </location>
</feature>
<dbReference type="VEuPathDB" id="VectorBase:AMEC010728"/>
<dbReference type="AlphaFoldDB" id="A0A182TYP5"/>
<sequence length="245" mass="26315">MLHPDARDVTECLFTISPVGDWSRRNCFISFSVTSSGLVATIHVTVSRQGGVVRLPSYEKYGHSTSPITSYSGNVSMNSIVCWLFGSTTLRRNRVQPDHRNAVDLFAGRRERFVQPVVEHQVDLHRVPLVVVHVLRPNRTVDAPVEVELIEQVLGFQRAPAQHRPISAGAPVVGLTVEPERSLAVHQQGAARVEQDGALVAATAPHIHPVPEKLPAAGAGRARCRSSAGSGSFASARSASGSAGK</sequence>
<accession>A0A182TYP5</accession>
<reference evidence="2" key="2">
    <citation type="submission" date="2020-05" db="UniProtKB">
        <authorList>
            <consortium name="EnsemblMetazoa"/>
        </authorList>
    </citation>
    <scope>IDENTIFICATION</scope>
    <source>
        <strain evidence="2">CM1001059</strain>
    </source>
</reference>
<reference evidence="3" key="1">
    <citation type="submission" date="2014-01" db="EMBL/GenBank/DDBJ databases">
        <title>The Genome Sequence of Anopheles melas CM1001059_A (V2).</title>
        <authorList>
            <consortium name="The Broad Institute Genomics Platform"/>
            <person name="Neafsey D.E."/>
            <person name="Besansky N."/>
            <person name="Howell P."/>
            <person name="Walton C."/>
            <person name="Young S.K."/>
            <person name="Zeng Q."/>
            <person name="Gargeya S."/>
            <person name="Fitzgerald M."/>
            <person name="Haas B."/>
            <person name="Abouelleil A."/>
            <person name="Allen A.W."/>
            <person name="Alvarado L."/>
            <person name="Arachchi H.M."/>
            <person name="Berlin A.M."/>
            <person name="Chapman S.B."/>
            <person name="Gainer-Dewar J."/>
            <person name="Goldberg J."/>
            <person name="Griggs A."/>
            <person name="Gujja S."/>
            <person name="Hansen M."/>
            <person name="Howarth C."/>
            <person name="Imamovic A."/>
            <person name="Ireland A."/>
            <person name="Larimer J."/>
            <person name="McCowan C."/>
            <person name="Murphy C."/>
            <person name="Pearson M."/>
            <person name="Poon T.W."/>
            <person name="Priest M."/>
            <person name="Roberts A."/>
            <person name="Saif S."/>
            <person name="Shea T."/>
            <person name="Sisk P."/>
            <person name="Sykes S."/>
            <person name="Wortman J."/>
            <person name="Nusbaum C."/>
            <person name="Birren B."/>
        </authorList>
    </citation>
    <scope>NUCLEOTIDE SEQUENCE [LARGE SCALE GENOMIC DNA]</scope>
    <source>
        <strain evidence="3">CM1001059</strain>
    </source>
</reference>
<evidence type="ECO:0000313" key="3">
    <source>
        <dbReference type="Proteomes" id="UP000075902"/>
    </source>
</evidence>
<dbReference type="EnsemblMetazoa" id="AMEC010728-RA">
    <property type="protein sequence ID" value="AMEC010728-PA"/>
    <property type="gene ID" value="AMEC010728"/>
</dbReference>